<reference evidence="1 2" key="1">
    <citation type="journal article" date="2013" name="Antonie Van Leeuwenhoek">
        <title>Dongia rigui sp. nov., isolated from freshwater of a large wetland in Korea.</title>
        <authorList>
            <person name="Baik K.S."/>
            <person name="Hwang Y.M."/>
            <person name="Choi J.S."/>
            <person name="Kwon J."/>
            <person name="Seong C.N."/>
        </authorList>
    </citation>
    <scope>NUCLEOTIDE SEQUENCE [LARGE SCALE GENOMIC DNA]</scope>
    <source>
        <strain evidence="1 2">04SU4-P</strain>
    </source>
</reference>
<comment type="caution">
    <text evidence="1">The sequence shown here is derived from an EMBL/GenBank/DDBJ whole genome shotgun (WGS) entry which is preliminary data.</text>
</comment>
<dbReference type="InterPro" id="IPR016084">
    <property type="entry name" value="Haem_Oase-like_multi-hlx"/>
</dbReference>
<protein>
    <submittedName>
        <fullName evidence="1">Iron-containing redox enzyme family protein</fullName>
    </submittedName>
</protein>
<evidence type="ECO:0000313" key="1">
    <source>
        <dbReference type="EMBL" id="MDY0870686.1"/>
    </source>
</evidence>
<dbReference type="Pfam" id="PF14518">
    <property type="entry name" value="Haem_oxygenas_2"/>
    <property type="match status" value="1"/>
</dbReference>
<dbReference type="RefSeq" id="WP_320498992.1">
    <property type="nucleotide sequence ID" value="NZ_JAXCLX010000001.1"/>
</dbReference>
<gene>
    <name evidence="1" type="ORF">SMD31_02090</name>
</gene>
<name>A0ABU5DTM6_9PROT</name>
<dbReference type="Gene3D" id="1.20.910.10">
    <property type="entry name" value="Heme oxygenase-like"/>
    <property type="match status" value="1"/>
</dbReference>
<dbReference type="Proteomes" id="UP001271769">
    <property type="component" value="Unassembled WGS sequence"/>
</dbReference>
<evidence type="ECO:0000313" key="2">
    <source>
        <dbReference type="Proteomes" id="UP001271769"/>
    </source>
</evidence>
<proteinExistence type="predicted"/>
<dbReference type="EMBL" id="JAXCLX010000001">
    <property type="protein sequence ID" value="MDY0870686.1"/>
    <property type="molecule type" value="Genomic_DNA"/>
</dbReference>
<organism evidence="1 2">
    <name type="scientific">Dongia rigui</name>
    <dbReference type="NCBI Taxonomy" id="940149"/>
    <lineage>
        <taxon>Bacteria</taxon>
        <taxon>Pseudomonadati</taxon>
        <taxon>Pseudomonadota</taxon>
        <taxon>Alphaproteobacteria</taxon>
        <taxon>Rhodospirillales</taxon>
        <taxon>Dongiaceae</taxon>
        <taxon>Dongia</taxon>
    </lineage>
</organism>
<sequence>MFMDDLIAGTTAERNALLGVPLIHKALRGEVTRAAYIEFLTQAYHHVRHTVPLLMTSGARMPQRLAWLRDAIVEYIDEETGHDEWILADIDAAGGDASAVRTGTPSAATELMVAYAYDGITRRNPVVFFGMAHVLEGTSVQLASQAAGVLRQSLNLPQKAFTYLTSHGSLDIEHTKTFADLVNRLDVAEDRSDILHAARMFYRLYADIFRGVEVAA</sequence>
<dbReference type="SUPFAM" id="SSF48613">
    <property type="entry name" value="Heme oxygenase-like"/>
    <property type="match status" value="1"/>
</dbReference>
<accession>A0ABU5DTM6</accession>
<keyword evidence="2" id="KW-1185">Reference proteome</keyword>
<dbReference type="SMART" id="SM01236">
    <property type="entry name" value="Haem_oxygenase_2"/>
    <property type="match status" value="1"/>
</dbReference>